<reference evidence="8" key="1">
    <citation type="journal article" date="2019" name="Int. J. Syst. Evol. Microbiol.">
        <title>The Global Catalogue of Microorganisms (GCM) 10K type strain sequencing project: providing services to taxonomists for standard genome sequencing and annotation.</title>
        <authorList>
            <consortium name="The Broad Institute Genomics Platform"/>
            <consortium name="The Broad Institute Genome Sequencing Center for Infectious Disease"/>
            <person name="Wu L."/>
            <person name="Ma J."/>
        </authorList>
    </citation>
    <scope>NUCLEOTIDE SEQUENCE [LARGE SCALE GENOMIC DNA]</scope>
    <source>
        <strain evidence="8">CCUG 51943</strain>
    </source>
</reference>
<sequence length="471" mass="48496">MSSTVLPPAQAWQALAALCLGFFMILLDQTIVAVATPGIMAAFDARLDQVVWVTSIYLLCLLVPLLFTGRLGDRFGQGTLFRLGIIVFTLAALAAALAPTLELLIAARGVQGVGAAILTPQTMSVINRVFPRERRGSALGAWGAVGSVATLVGPVLGGFIVSAVGWRGIFLIHLPVGLLAVVLATLWVPRLPTFARRIDVPSVAVSFLGMTALVVAVQQGPGLGWPAWALALGVLGLLSVALFIRLQATASRRNSEALVPLGMFRNRNYSLGVFSIATMGFTVSSMMLPVMLWLQNGQGLSSRDAGLLLVPMALIAAVASPLIGPAADRLDPRLLSVGGFATMIIALLFTCWLMVSDAPLGLFLLASGLFGVANALVWAPNSATAMRTVDIAHMGAASGVYNTGRQAGAVLGAAGVGAAMQVGAEAYGFVPGLAVSLLLPAAVLGAGLVAVAFFRPDSQVGPQGAEPQGAG</sequence>
<dbReference type="PANTHER" id="PTHR42718">
    <property type="entry name" value="MAJOR FACILITATOR SUPERFAMILY MULTIDRUG TRANSPORTER MFSC"/>
    <property type="match status" value="1"/>
</dbReference>
<evidence type="ECO:0000256" key="2">
    <source>
        <dbReference type="ARBA" id="ARBA00022692"/>
    </source>
</evidence>
<dbReference type="InterPro" id="IPR020846">
    <property type="entry name" value="MFS_dom"/>
</dbReference>
<evidence type="ECO:0000256" key="1">
    <source>
        <dbReference type="ARBA" id="ARBA00004651"/>
    </source>
</evidence>
<comment type="subcellular location">
    <subcellularLocation>
        <location evidence="1">Cell membrane</location>
        <topology evidence="1">Multi-pass membrane protein</topology>
    </subcellularLocation>
</comment>
<evidence type="ECO:0000256" key="5">
    <source>
        <dbReference type="SAM" id="Phobius"/>
    </source>
</evidence>
<comment type="caution">
    <text evidence="7">The sequence shown here is derived from an EMBL/GenBank/DDBJ whole genome shotgun (WGS) entry which is preliminary data.</text>
</comment>
<feature type="transmembrane region" description="Helical" evidence="5">
    <location>
        <begin position="138"/>
        <end position="163"/>
    </location>
</feature>
<evidence type="ECO:0000256" key="4">
    <source>
        <dbReference type="ARBA" id="ARBA00023136"/>
    </source>
</evidence>
<keyword evidence="2 5" id="KW-0812">Transmembrane</keyword>
<evidence type="ECO:0000313" key="8">
    <source>
        <dbReference type="Proteomes" id="UP001596244"/>
    </source>
</evidence>
<dbReference type="SUPFAM" id="SSF103473">
    <property type="entry name" value="MFS general substrate transporter"/>
    <property type="match status" value="2"/>
</dbReference>
<feature type="transmembrane region" description="Helical" evidence="5">
    <location>
        <begin position="200"/>
        <end position="219"/>
    </location>
</feature>
<protein>
    <submittedName>
        <fullName evidence="7">MFS transporter</fullName>
    </submittedName>
</protein>
<dbReference type="InterPro" id="IPR011701">
    <property type="entry name" value="MFS"/>
</dbReference>
<keyword evidence="3 5" id="KW-1133">Transmembrane helix</keyword>
<dbReference type="RefSeq" id="WP_377001027.1">
    <property type="nucleotide sequence ID" value="NZ_JBHSQE010000004.1"/>
</dbReference>
<keyword evidence="8" id="KW-1185">Reference proteome</keyword>
<dbReference type="Proteomes" id="UP001596244">
    <property type="component" value="Unassembled WGS sequence"/>
</dbReference>
<organism evidence="7 8">
    <name type="scientific">Corynebacterium nasicanis</name>
    <dbReference type="NCBI Taxonomy" id="1448267"/>
    <lineage>
        <taxon>Bacteria</taxon>
        <taxon>Bacillati</taxon>
        <taxon>Actinomycetota</taxon>
        <taxon>Actinomycetes</taxon>
        <taxon>Mycobacteriales</taxon>
        <taxon>Corynebacteriaceae</taxon>
        <taxon>Corynebacterium</taxon>
    </lineage>
</organism>
<feature type="transmembrane region" description="Helical" evidence="5">
    <location>
        <begin position="105"/>
        <end position="126"/>
    </location>
</feature>
<feature type="transmembrane region" description="Helical" evidence="5">
    <location>
        <begin position="361"/>
        <end position="379"/>
    </location>
</feature>
<feature type="domain" description="Major facilitator superfamily (MFS) profile" evidence="6">
    <location>
        <begin position="14"/>
        <end position="459"/>
    </location>
</feature>
<dbReference type="Gene3D" id="1.20.1720.10">
    <property type="entry name" value="Multidrug resistance protein D"/>
    <property type="match status" value="1"/>
</dbReference>
<evidence type="ECO:0000259" key="6">
    <source>
        <dbReference type="PROSITE" id="PS50850"/>
    </source>
</evidence>
<evidence type="ECO:0000256" key="3">
    <source>
        <dbReference type="ARBA" id="ARBA00022989"/>
    </source>
</evidence>
<feature type="transmembrane region" description="Helical" evidence="5">
    <location>
        <begin position="306"/>
        <end position="327"/>
    </location>
</feature>
<gene>
    <name evidence="7" type="ORF">ACFPUZ_06785</name>
</gene>
<dbReference type="PROSITE" id="PS50850">
    <property type="entry name" value="MFS"/>
    <property type="match status" value="1"/>
</dbReference>
<feature type="transmembrane region" description="Helical" evidence="5">
    <location>
        <begin position="225"/>
        <end position="248"/>
    </location>
</feature>
<dbReference type="Gene3D" id="1.20.1250.20">
    <property type="entry name" value="MFS general substrate transporter like domains"/>
    <property type="match status" value="1"/>
</dbReference>
<dbReference type="EMBL" id="JBHSQE010000004">
    <property type="protein sequence ID" value="MFC6146509.1"/>
    <property type="molecule type" value="Genomic_DNA"/>
</dbReference>
<feature type="transmembrane region" description="Helical" evidence="5">
    <location>
        <begin position="49"/>
        <end position="67"/>
    </location>
</feature>
<name>A0ABW1QAT7_9CORY</name>
<dbReference type="PANTHER" id="PTHR42718:SF42">
    <property type="entry name" value="EXPORT PROTEIN"/>
    <property type="match status" value="1"/>
</dbReference>
<feature type="transmembrane region" description="Helical" evidence="5">
    <location>
        <begin position="334"/>
        <end position="355"/>
    </location>
</feature>
<proteinExistence type="predicted"/>
<dbReference type="Pfam" id="PF07690">
    <property type="entry name" value="MFS_1"/>
    <property type="match status" value="1"/>
</dbReference>
<feature type="transmembrane region" description="Helical" evidence="5">
    <location>
        <begin position="79"/>
        <end position="99"/>
    </location>
</feature>
<feature type="transmembrane region" description="Helical" evidence="5">
    <location>
        <begin position="169"/>
        <end position="188"/>
    </location>
</feature>
<dbReference type="PRINTS" id="PR01036">
    <property type="entry name" value="TCRTETB"/>
</dbReference>
<evidence type="ECO:0000313" key="7">
    <source>
        <dbReference type="EMBL" id="MFC6146509.1"/>
    </source>
</evidence>
<feature type="transmembrane region" description="Helical" evidence="5">
    <location>
        <begin position="269"/>
        <end position="294"/>
    </location>
</feature>
<accession>A0ABW1QAT7</accession>
<feature type="transmembrane region" description="Helical" evidence="5">
    <location>
        <begin position="429"/>
        <end position="454"/>
    </location>
</feature>
<keyword evidence="4 5" id="KW-0472">Membrane</keyword>
<dbReference type="InterPro" id="IPR036259">
    <property type="entry name" value="MFS_trans_sf"/>
</dbReference>